<dbReference type="HOGENOM" id="CLU_1995775_0_0_1"/>
<keyword evidence="1" id="KW-0812">Transmembrane</keyword>
<name>A0A0D3ALN0_BRAOL</name>
<feature type="transmembrane region" description="Helical" evidence="1">
    <location>
        <begin position="50"/>
        <end position="66"/>
    </location>
</feature>
<evidence type="ECO:0000313" key="3">
    <source>
        <dbReference type="Proteomes" id="UP000032141"/>
    </source>
</evidence>
<proteinExistence type="predicted"/>
<evidence type="ECO:0000256" key="1">
    <source>
        <dbReference type="SAM" id="Phobius"/>
    </source>
</evidence>
<accession>A0A0D3ALN0</accession>
<evidence type="ECO:0000313" key="2">
    <source>
        <dbReference type="EnsemblPlants" id="Bo2g034000.1"/>
    </source>
</evidence>
<sequence>MRACSKTSSTIRHVQLQNFAQQPFHNSFSFLFQLMCVNYSDLRERFRGTLALYLILNGFLITQLTYQSHHRVTHDPFLMDFFIHLCIPTEFLGIRVRISIQDFFDLTLFTKLFLRNNIQLFSTNH</sequence>
<organism evidence="2 3">
    <name type="scientific">Brassica oleracea var. oleracea</name>
    <dbReference type="NCBI Taxonomy" id="109376"/>
    <lineage>
        <taxon>Eukaryota</taxon>
        <taxon>Viridiplantae</taxon>
        <taxon>Streptophyta</taxon>
        <taxon>Embryophyta</taxon>
        <taxon>Tracheophyta</taxon>
        <taxon>Spermatophyta</taxon>
        <taxon>Magnoliopsida</taxon>
        <taxon>eudicotyledons</taxon>
        <taxon>Gunneridae</taxon>
        <taxon>Pentapetalae</taxon>
        <taxon>rosids</taxon>
        <taxon>malvids</taxon>
        <taxon>Brassicales</taxon>
        <taxon>Brassicaceae</taxon>
        <taxon>Brassiceae</taxon>
        <taxon>Brassica</taxon>
    </lineage>
</organism>
<dbReference type="Gramene" id="Bo2g034000.1">
    <property type="protein sequence ID" value="Bo2g034000.1"/>
    <property type="gene ID" value="Bo2g034000"/>
</dbReference>
<reference evidence="2" key="2">
    <citation type="submission" date="2015-03" db="UniProtKB">
        <authorList>
            <consortium name="EnsemblPlants"/>
        </authorList>
    </citation>
    <scope>IDENTIFICATION</scope>
</reference>
<dbReference type="EnsemblPlants" id="Bo2g034000.1">
    <property type="protein sequence ID" value="Bo2g034000.1"/>
    <property type="gene ID" value="Bo2g034000"/>
</dbReference>
<reference evidence="2 3" key="1">
    <citation type="journal article" date="2014" name="Genome Biol.">
        <title>Transcriptome and methylome profiling reveals relics of genome dominance in the mesopolyploid Brassica oleracea.</title>
        <authorList>
            <person name="Parkin I.A."/>
            <person name="Koh C."/>
            <person name="Tang H."/>
            <person name="Robinson S.J."/>
            <person name="Kagale S."/>
            <person name="Clarke W.E."/>
            <person name="Town C.D."/>
            <person name="Nixon J."/>
            <person name="Krishnakumar V."/>
            <person name="Bidwell S.L."/>
            <person name="Denoeud F."/>
            <person name="Belcram H."/>
            <person name="Links M.G."/>
            <person name="Just J."/>
            <person name="Clarke C."/>
            <person name="Bender T."/>
            <person name="Huebert T."/>
            <person name="Mason A.S."/>
            <person name="Pires J.C."/>
            <person name="Barker G."/>
            <person name="Moore J."/>
            <person name="Walley P.G."/>
            <person name="Manoli S."/>
            <person name="Batley J."/>
            <person name="Edwards D."/>
            <person name="Nelson M.N."/>
            <person name="Wang X."/>
            <person name="Paterson A.H."/>
            <person name="King G."/>
            <person name="Bancroft I."/>
            <person name="Chalhoub B."/>
            <person name="Sharpe A.G."/>
        </authorList>
    </citation>
    <scope>NUCLEOTIDE SEQUENCE</scope>
    <source>
        <strain evidence="2 3">cv. TO1000</strain>
    </source>
</reference>
<keyword evidence="1" id="KW-1133">Transmembrane helix</keyword>
<protein>
    <submittedName>
        <fullName evidence="2">Uncharacterized protein</fullName>
    </submittedName>
</protein>
<dbReference type="Proteomes" id="UP000032141">
    <property type="component" value="Chromosome C2"/>
</dbReference>
<keyword evidence="3" id="KW-1185">Reference proteome</keyword>
<keyword evidence="1" id="KW-0472">Membrane</keyword>
<dbReference type="AlphaFoldDB" id="A0A0D3ALN0"/>